<dbReference type="Proteomes" id="UP000652231">
    <property type="component" value="Unassembled WGS sequence"/>
</dbReference>
<dbReference type="InterPro" id="IPR011006">
    <property type="entry name" value="CheY-like_superfamily"/>
</dbReference>
<feature type="modified residue" description="4-aspartylphosphate" evidence="1">
    <location>
        <position position="61"/>
    </location>
</feature>
<feature type="domain" description="Response regulatory" evidence="2">
    <location>
        <begin position="7"/>
        <end position="128"/>
    </location>
</feature>
<keyword evidence="4" id="KW-1185">Reference proteome</keyword>
<dbReference type="EMBL" id="BMGK01000002">
    <property type="protein sequence ID" value="GGD83348.1"/>
    <property type="molecule type" value="Genomic_DNA"/>
</dbReference>
<name>A0A8J2V853_9FLAO</name>
<accession>A0A8J2V853</accession>
<evidence type="ECO:0000313" key="3">
    <source>
        <dbReference type="EMBL" id="GGD83348.1"/>
    </source>
</evidence>
<dbReference type="AlphaFoldDB" id="A0A8J2V853"/>
<dbReference type="InterPro" id="IPR001789">
    <property type="entry name" value="Sig_transdc_resp-reg_receiver"/>
</dbReference>
<organism evidence="3 4">
    <name type="scientific">Planktosalinus lacus</name>
    <dbReference type="NCBI Taxonomy" id="1526573"/>
    <lineage>
        <taxon>Bacteria</taxon>
        <taxon>Pseudomonadati</taxon>
        <taxon>Bacteroidota</taxon>
        <taxon>Flavobacteriia</taxon>
        <taxon>Flavobacteriales</taxon>
        <taxon>Flavobacteriaceae</taxon>
        <taxon>Planktosalinus</taxon>
    </lineage>
</organism>
<proteinExistence type="predicted"/>
<evidence type="ECO:0000313" key="4">
    <source>
        <dbReference type="Proteomes" id="UP000652231"/>
    </source>
</evidence>
<dbReference type="Gene3D" id="3.40.50.2300">
    <property type="match status" value="1"/>
</dbReference>
<dbReference type="InterPro" id="IPR052893">
    <property type="entry name" value="TCS_response_regulator"/>
</dbReference>
<reference evidence="3" key="1">
    <citation type="journal article" date="2014" name="Int. J. Syst. Evol. Microbiol.">
        <title>Complete genome sequence of Corynebacterium casei LMG S-19264T (=DSM 44701T), isolated from a smear-ripened cheese.</title>
        <authorList>
            <consortium name="US DOE Joint Genome Institute (JGI-PGF)"/>
            <person name="Walter F."/>
            <person name="Albersmeier A."/>
            <person name="Kalinowski J."/>
            <person name="Ruckert C."/>
        </authorList>
    </citation>
    <scope>NUCLEOTIDE SEQUENCE</scope>
    <source>
        <strain evidence="3">CGMCC 1.12924</strain>
    </source>
</reference>
<dbReference type="PANTHER" id="PTHR44520">
    <property type="entry name" value="RESPONSE REGULATOR RCP1-RELATED"/>
    <property type="match status" value="1"/>
</dbReference>
<sequence>MISKNIHILLADDDLTDCLLFQEALEELPVTATLTIVHNGDQVTKLLTKKGNKLPDVLFLDINMPRKNGFATLGEIKRTKKLEELPVIIFSTSNELEAVKRVYSDAAHYYICKPANFLQLKKVIYEALSLLTKQKKSMPLKENFMITGNSILIPDSNEN</sequence>
<evidence type="ECO:0000259" key="2">
    <source>
        <dbReference type="PROSITE" id="PS50110"/>
    </source>
</evidence>
<dbReference type="PROSITE" id="PS50110">
    <property type="entry name" value="RESPONSE_REGULATORY"/>
    <property type="match status" value="1"/>
</dbReference>
<dbReference type="Pfam" id="PF00072">
    <property type="entry name" value="Response_reg"/>
    <property type="match status" value="1"/>
</dbReference>
<gene>
    <name evidence="3" type="ORF">GCM10011312_04300</name>
</gene>
<dbReference type="GO" id="GO:0000160">
    <property type="term" value="P:phosphorelay signal transduction system"/>
    <property type="evidence" value="ECO:0007669"/>
    <property type="project" value="InterPro"/>
</dbReference>
<protein>
    <recommendedName>
        <fullName evidence="2">Response regulatory domain-containing protein</fullName>
    </recommendedName>
</protein>
<evidence type="ECO:0000256" key="1">
    <source>
        <dbReference type="PROSITE-ProRule" id="PRU00169"/>
    </source>
</evidence>
<dbReference type="PANTHER" id="PTHR44520:SF2">
    <property type="entry name" value="RESPONSE REGULATOR RCP1"/>
    <property type="match status" value="1"/>
</dbReference>
<reference evidence="3" key="2">
    <citation type="submission" date="2020-09" db="EMBL/GenBank/DDBJ databases">
        <authorList>
            <person name="Sun Q."/>
            <person name="Zhou Y."/>
        </authorList>
    </citation>
    <scope>NUCLEOTIDE SEQUENCE</scope>
    <source>
        <strain evidence="3">CGMCC 1.12924</strain>
    </source>
</reference>
<comment type="caution">
    <text evidence="3">The sequence shown here is derived from an EMBL/GenBank/DDBJ whole genome shotgun (WGS) entry which is preliminary data.</text>
</comment>
<dbReference type="RefSeq" id="WP_188439034.1">
    <property type="nucleotide sequence ID" value="NZ_BMGK01000002.1"/>
</dbReference>
<dbReference type="SUPFAM" id="SSF52172">
    <property type="entry name" value="CheY-like"/>
    <property type="match status" value="1"/>
</dbReference>
<keyword evidence="1" id="KW-0597">Phosphoprotein</keyword>
<dbReference type="SMART" id="SM00448">
    <property type="entry name" value="REC"/>
    <property type="match status" value="1"/>
</dbReference>